<organism evidence="3 4">
    <name type="scientific">Arcicella aquatica</name>
    <dbReference type="NCBI Taxonomy" id="217141"/>
    <lineage>
        <taxon>Bacteria</taxon>
        <taxon>Pseudomonadati</taxon>
        <taxon>Bacteroidota</taxon>
        <taxon>Cytophagia</taxon>
        <taxon>Cytophagales</taxon>
        <taxon>Flectobacillaceae</taxon>
        <taxon>Arcicella</taxon>
    </lineage>
</organism>
<keyword evidence="2" id="KW-1133">Transmembrane helix</keyword>
<name>A0ABU5QKI9_9BACT</name>
<keyword evidence="4" id="KW-1185">Reference proteome</keyword>
<evidence type="ECO:0000313" key="4">
    <source>
        <dbReference type="Proteomes" id="UP001304671"/>
    </source>
</evidence>
<evidence type="ECO:0000256" key="1">
    <source>
        <dbReference type="SAM" id="Coils"/>
    </source>
</evidence>
<comment type="caution">
    <text evidence="3">The sequence shown here is derived from an EMBL/GenBank/DDBJ whole genome shotgun (WGS) entry which is preliminary data.</text>
</comment>
<reference evidence="3 4" key="1">
    <citation type="submission" date="2023-12" db="EMBL/GenBank/DDBJ databases">
        <title>Novel species of the genus Arcicella isolated from rivers.</title>
        <authorList>
            <person name="Lu H."/>
        </authorList>
    </citation>
    <scope>NUCLEOTIDE SEQUENCE [LARGE SCALE GENOMIC DNA]</scope>
    <source>
        <strain evidence="3 4">LMG 21963</strain>
    </source>
</reference>
<dbReference type="RefSeq" id="WP_323248036.1">
    <property type="nucleotide sequence ID" value="NZ_JAYFUL010000008.1"/>
</dbReference>
<gene>
    <name evidence="3" type="ORF">VB264_07225</name>
</gene>
<keyword evidence="2" id="KW-0812">Transmembrane</keyword>
<accession>A0ABU5QKI9</accession>
<feature type="coiled-coil region" evidence="1">
    <location>
        <begin position="58"/>
        <end position="183"/>
    </location>
</feature>
<sequence>MNNLSSEELTPKPNTNNILRAVLVLVVLIAGCLAYMLFESKETSANQQEVINTKVMELAETRVKLDSITTQLEAQIEEVEKLGGDVSELQKAKVALEKDKSELTKRYATLENIKENYADKIKNYESILIAKEAELVQLRDENSSLTNENSTLKNEKNGLTRSVEEARAQNKEVSSINKILTEKVTRAAALRAESIKIIGITEKGKEFEDDKYKSKKLGKIKIAVQLNRNDLTEKGKKTVLIRILDPDGYTLFDADLGSGNFEYNGQDLAFTIRRDMTFDNENLHADFYFDRGAPYRPGKYTVEVFTEGFKIGTGGFEVK</sequence>
<keyword evidence="1" id="KW-0175">Coiled coil</keyword>
<protein>
    <recommendedName>
        <fullName evidence="5">Cell division protein ZapB</fullName>
    </recommendedName>
</protein>
<feature type="transmembrane region" description="Helical" evidence="2">
    <location>
        <begin position="18"/>
        <end position="38"/>
    </location>
</feature>
<dbReference type="Proteomes" id="UP001304671">
    <property type="component" value="Unassembled WGS sequence"/>
</dbReference>
<keyword evidence="2" id="KW-0472">Membrane</keyword>
<evidence type="ECO:0008006" key="5">
    <source>
        <dbReference type="Google" id="ProtNLM"/>
    </source>
</evidence>
<evidence type="ECO:0000256" key="2">
    <source>
        <dbReference type="SAM" id="Phobius"/>
    </source>
</evidence>
<dbReference type="EMBL" id="JAYFUL010000008">
    <property type="protein sequence ID" value="MEA5257568.1"/>
    <property type="molecule type" value="Genomic_DNA"/>
</dbReference>
<proteinExistence type="predicted"/>
<evidence type="ECO:0000313" key="3">
    <source>
        <dbReference type="EMBL" id="MEA5257568.1"/>
    </source>
</evidence>